<organism evidence="9 10">
    <name type="scientific">Nesterenkonia lutea</name>
    <dbReference type="NCBI Taxonomy" id="272919"/>
    <lineage>
        <taxon>Bacteria</taxon>
        <taxon>Bacillati</taxon>
        <taxon>Actinomycetota</taxon>
        <taxon>Actinomycetes</taxon>
        <taxon>Micrococcales</taxon>
        <taxon>Micrococcaceae</taxon>
        <taxon>Nesterenkonia</taxon>
    </lineage>
</organism>
<dbReference type="Pfam" id="PF13396">
    <property type="entry name" value="PLDc_N"/>
    <property type="match status" value="1"/>
</dbReference>
<name>A0ABR9JGY0_9MICC</name>
<gene>
    <name evidence="9" type="ORF">H4W27_002219</name>
</gene>
<keyword evidence="4 7" id="KW-1133">Transmembrane helix</keyword>
<feature type="transmembrane region" description="Helical" evidence="7">
    <location>
        <begin position="51"/>
        <end position="71"/>
    </location>
</feature>
<evidence type="ECO:0000256" key="4">
    <source>
        <dbReference type="ARBA" id="ARBA00022989"/>
    </source>
</evidence>
<sequence>MNPSVIAGVLRPLAEDNAVWAWALAVTAIGLLIAALMVLVQDTEMSGRGRVLWGFLVFALPILGPAAYLGWSTIEHRRTHGRHEKGPVEKYAPEEAAEHRDAARRGEQNVRDADQAQ</sequence>
<keyword evidence="5 7" id="KW-0472">Membrane</keyword>
<evidence type="ECO:0000256" key="1">
    <source>
        <dbReference type="ARBA" id="ARBA00004651"/>
    </source>
</evidence>
<dbReference type="RefSeq" id="WP_192596012.1">
    <property type="nucleotide sequence ID" value="NZ_BAAALJ010000013.1"/>
</dbReference>
<comment type="caution">
    <text evidence="9">The sequence shown here is derived from an EMBL/GenBank/DDBJ whole genome shotgun (WGS) entry which is preliminary data.</text>
</comment>
<evidence type="ECO:0000256" key="5">
    <source>
        <dbReference type="ARBA" id="ARBA00023136"/>
    </source>
</evidence>
<feature type="domain" description="Cardiolipin synthase N-terminal" evidence="8">
    <location>
        <begin position="31"/>
        <end position="69"/>
    </location>
</feature>
<protein>
    <recommendedName>
        <fullName evidence="8">Cardiolipin synthase N-terminal domain-containing protein</fullName>
    </recommendedName>
</protein>
<keyword evidence="2" id="KW-1003">Cell membrane</keyword>
<evidence type="ECO:0000256" key="3">
    <source>
        <dbReference type="ARBA" id="ARBA00022692"/>
    </source>
</evidence>
<evidence type="ECO:0000256" key="6">
    <source>
        <dbReference type="SAM" id="MobiDB-lite"/>
    </source>
</evidence>
<evidence type="ECO:0000256" key="7">
    <source>
        <dbReference type="SAM" id="Phobius"/>
    </source>
</evidence>
<evidence type="ECO:0000259" key="8">
    <source>
        <dbReference type="Pfam" id="PF13396"/>
    </source>
</evidence>
<dbReference type="EMBL" id="JADBED010000001">
    <property type="protein sequence ID" value="MBE1525101.1"/>
    <property type="molecule type" value="Genomic_DNA"/>
</dbReference>
<keyword evidence="3 7" id="KW-0812">Transmembrane</keyword>
<evidence type="ECO:0000256" key="2">
    <source>
        <dbReference type="ARBA" id="ARBA00022475"/>
    </source>
</evidence>
<feature type="compositionally biased region" description="Basic and acidic residues" evidence="6">
    <location>
        <begin position="84"/>
        <end position="117"/>
    </location>
</feature>
<evidence type="ECO:0000313" key="10">
    <source>
        <dbReference type="Proteomes" id="UP000643525"/>
    </source>
</evidence>
<evidence type="ECO:0000313" key="9">
    <source>
        <dbReference type="EMBL" id="MBE1525101.1"/>
    </source>
</evidence>
<comment type="subcellular location">
    <subcellularLocation>
        <location evidence="1">Cell membrane</location>
        <topology evidence="1">Multi-pass membrane protein</topology>
    </subcellularLocation>
</comment>
<reference evidence="9 10" key="1">
    <citation type="submission" date="2020-10" db="EMBL/GenBank/DDBJ databases">
        <title>Sequencing the genomes of 1000 actinobacteria strains.</title>
        <authorList>
            <person name="Klenk H.-P."/>
        </authorList>
    </citation>
    <scope>NUCLEOTIDE SEQUENCE [LARGE SCALE GENOMIC DNA]</scope>
    <source>
        <strain evidence="9 10">DSM 15666</strain>
    </source>
</reference>
<keyword evidence="10" id="KW-1185">Reference proteome</keyword>
<dbReference type="InterPro" id="IPR027379">
    <property type="entry name" value="CLS_N"/>
</dbReference>
<dbReference type="Proteomes" id="UP000643525">
    <property type="component" value="Unassembled WGS sequence"/>
</dbReference>
<proteinExistence type="predicted"/>
<accession>A0ABR9JGY0</accession>
<feature type="region of interest" description="Disordered" evidence="6">
    <location>
        <begin position="78"/>
        <end position="117"/>
    </location>
</feature>
<feature type="transmembrane region" description="Helical" evidence="7">
    <location>
        <begin position="20"/>
        <end position="39"/>
    </location>
</feature>